<feature type="region of interest" description="G2" evidence="16">
    <location>
        <begin position="289"/>
        <end position="293"/>
    </location>
</feature>
<dbReference type="InterPro" id="IPR005225">
    <property type="entry name" value="Small_GTP-bd"/>
</dbReference>
<keyword evidence="14" id="KW-0963">Cytoplasm</keyword>
<feature type="domain" description="KH type-2" evidence="18">
    <location>
        <begin position="454"/>
        <end position="536"/>
    </location>
</feature>
<dbReference type="NCBIfam" id="TIGR00436">
    <property type="entry name" value="era"/>
    <property type="match status" value="1"/>
</dbReference>
<keyword evidence="3 14" id="KW-0690">Ribosome biogenesis</keyword>
<dbReference type="OrthoDB" id="9805918at2"/>
<dbReference type="PRINTS" id="PR00326">
    <property type="entry name" value="GTP1OBG"/>
</dbReference>
<dbReference type="InterPro" id="IPR023091">
    <property type="entry name" value="MetalPrtase_cat_dom_sf_prd"/>
</dbReference>
<evidence type="ECO:0000256" key="2">
    <source>
        <dbReference type="ARBA" id="ARBA00010875"/>
    </source>
</evidence>
<keyword evidence="5 14" id="KW-0540">Nuclease</keyword>
<dbReference type="SUPFAM" id="SSF55486">
    <property type="entry name" value="Metalloproteases ('zincins'), catalytic domain"/>
    <property type="match status" value="1"/>
</dbReference>
<sequence length="561" mass="63580">MLVRVKLFHEFDSDAEFIDKFAVPEAYLAAFNGQVDLLLDAWQAALTRLLKTTLKLAASNLLTSLENEVDVIELNVNLGAASTIQALNKEFRHKDYVTDVLSFPQLDLHEGKATREWQESDFAECFDDVPMALSDVADDEEVFCLNLGDIYLCGDKVAEQAENYGHSYWREFNFLCCHGFLHVLGYDHEEGQREESLQFALQDQILSALQIERTLTEPKASELVALAKEFSEQDCLTLQTESEAKIDETVPDNFKSGFVAIVGRPNVGKSTLLNQISGAYLAITSQKAQTTRDNIRTIYNGNNSQIIFTDTPGAHKADDKLGTYMNQSGIAAIKDADLVLLVVDAHFKTAGLVEKKLIERLEELKKPAILVINKSDSIVKQELLPLMANYNELYPFIAIIPISALDNEGIKDLLNEIEQNLPNGPRYYPLDYFTDQTERNICAELIREQVLKYYHQELPYGVATEIEKFAEEYDEDGQRVLAKIQASIITEREGHKKMLIGKGGLALKRLASSARIKMEDLLDCKVYLEIRVKVRENWRDKEMFLNNFGYNLKQAQNRPLR</sequence>
<dbReference type="InterPro" id="IPR015946">
    <property type="entry name" value="KH_dom-like_a/b"/>
</dbReference>
<dbReference type="InterPro" id="IPR006073">
    <property type="entry name" value="GTP-bd"/>
</dbReference>
<dbReference type="GO" id="GO:0004222">
    <property type="term" value="F:metalloendopeptidase activity"/>
    <property type="evidence" value="ECO:0007669"/>
    <property type="project" value="InterPro"/>
</dbReference>
<dbReference type="NCBIfam" id="TIGR00043">
    <property type="entry name" value="rRNA maturation RNase YbeY"/>
    <property type="match status" value="1"/>
</dbReference>
<dbReference type="EC" id="3.1.-.-" evidence="14"/>
<dbReference type="PROSITE" id="PS50823">
    <property type="entry name" value="KH_TYPE_2"/>
    <property type="match status" value="1"/>
</dbReference>
<feature type="region of interest" description="G3" evidence="16">
    <location>
        <begin position="310"/>
        <end position="313"/>
    </location>
</feature>
<dbReference type="HAMAP" id="MF_00009">
    <property type="entry name" value="Endoribonucl_YbeY"/>
    <property type="match status" value="1"/>
</dbReference>
<comment type="similarity">
    <text evidence="1 15 16 17">Belongs to the TRAFAC class TrmE-Era-EngA-EngB-Septin-like GTPase superfamily. Era GTPase family.</text>
</comment>
<comment type="similarity">
    <text evidence="2 14">Belongs to the endoribonuclease YbeY family.</text>
</comment>
<dbReference type="GO" id="GO:0004521">
    <property type="term" value="F:RNA endonuclease activity"/>
    <property type="evidence" value="ECO:0007669"/>
    <property type="project" value="UniProtKB-UniRule"/>
</dbReference>
<comment type="subcellular location">
    <subcellularLocation>
        <location evidence="15">Cytoplasm</location>
    </subcellularLocation>
    <subcellularLocation>
        <location evidence="15">Cell membrane</location>
        <topology evidence="15">Peripheral membrane protein</topology>
    </subcellularLocation>
</comment>
<dbReference type="SUPFAM" id="SSF52540">
    <property type="entry name" value="P-loop containing nucleoside triphosphate hydrolases"/>
    <property type="match status" value="1"/>
</dbReference>
<evidence type="ECO:0000259" key="18">
    <source>
        <dbReference type="PROSITE" id="PS50823"/>
    </source>
</evidence>
<feature type="region of interest" description="G5" evidence="16">
    <location>
        <begin position="402"/>
        <end position="404"/>
    </location>
</feature>
<reference evidence="21" key="1">
    <citation type="submission" date="2016-01" db="EMBL/GenBank/DDBJ databases">
        <authorList>
            <person name="Mitreva M."/>
            <person name="Pepin K.H."/>
            <person name="Mihindukulasuriya K.A."/>
            <person name="Fulton R."/>
            <person name="Fronick C."/>
            <person name="O'Laughlin M."/>
            <person name="Miner T."/>
            <person name="Herter B."/>
            <person name="Rosa B.A."/>
            <person name="Cordes M."/>
            <person name="Tomlinson C."/>
            <person name="Wollam A."/>
            <person name="Palsikar V.B."/>
            <person name="Mardis E.R."/>
            <person name="Wilson R.K."/>
        </authorList>
    </citation>
    <scope>NUCLEOTIDE SEQUENCE [LARGE SCALE GENOMIC DNA]</scope>
    <source>
        <strain evidence="21">KA00274</strain>
    </source>
</reference>
<feature type="binding site" evidence="14">
    <location>
        <position position="188"/>
    </location>
    <ligand>
        <name>Zn(2+)</name>
        <dbReference type="ChEBI" id="CHEBI:29105"/>
        <note>catalytic</note>
    </ligand>
</feature>
<keyword evidence="15" id="KW-0699">rRNA-binding</keyword>
<comment type="caution">
    <text evidence="20">The sequence shown here is derived from an EMBL/GenBank/DDBJ whole genome shotgun (WGS) entry which is preliminary data.</text>
</comment>
<comment type="function">
    <text evidence="15">An essential GTPase that binds both GDP and GTP, with rapid nucleotide exchange. Plays a role in 16S rRNA processing and 30S ribosomal subunit biogenesis and possibly also in cell cycle regulation and energy metabolism.</text>
</comment>
<dbReference type="Pfam" id="PF01926">
    <property type="entry name" value="MMR_HSR1"/>
    <property type="match status" value="1"/>
</dbReference>
<dbReference type="SUPFAM" id="SSF54814">
    <property type="entry name" value="Prokaryotic type KH domain (KH-domain type II)"/>
    <property type="match status" value="1"/>
</dbReference>
<dbReference type="Pfam" id="PF02130">
    <property type="entry name" value="YbeY"/>
    <property type="match status" value="1"/>
</dbReference>
<keyword evidence="9 14" id="KW-0378">Hydrolase</keyword>
<evidence type="ECO:0000256" key="14">
    <source>
        <dbReference type="HAMAP-Rule" id="MF_00009"/>
    </source>
</evidence>
<feature type="binding site" evidence="15">
    <location>
        <begin position="263"/>
        <end position="270"/>
    </location>
    <ligand>
        <name>GTP</name>
        <dbReference type="ChEBI" id="CHEBI:37565"/>
    </ligand>
</feature>
<dbReference type="GO" id="GO:0070181">
    <property type="term" value="F:small ribosomal subunit rRNA binding"/>
    <property type="evidence" value="ECO:0007669"/>
    <property type="project" value="UniProtKB-UniRule"/>
</dbReference>
<dbReference type="InterPro" id="IPR009019">
    <property type="entry name" value="KH_sf_prok-type"/>
</dbReference>
<keyword evidence="13 15" id="KW-0472">Membrane</keyword>
<dbReference type="PATRIC" id="fig|1497955.3.peg.253"/>
<keyword evidence="11 15" id="KW-0694">RNA-binding</keyword>
<evidence type="ECO:0000256" key="12">
    <source>
        <dbReference type="ARBA" id="ARBA00023134"/>
    </source>
</evidence>
<organism evidence="20 21">
    <name type="scientific">Amygdalobacter nucleatus</name>
    <dbReference type="NCBI Taxonomy" id="3029274"/>
    <lineage>
        <taxon>Bacteria</taxon>
        <taxon>Bacillati</taxon>
        <taxon>Bacillota</taxon>
        <taxon>Clostridia</taxon>
        <taxon>Eubacteriales</taxon>
        <taxon>Oscillospiraceae</taxon>
        <taxon>Amygdalobacter</taxon>
    </lineage>
</organism>
<dbReference type="GO" id="GO:0003924">
    <property type="term" value="F:GTPase activity"/>
    <property type="evidence" value="ECO:0007669"/>
    <property type="project" value="UniProtKB-UniRule"/>
</dbReference>
<comment type="function">
    <text evidence="14">Single strand-specific metallo-endoribonuclease involved in late-stage 70S ribosome quality control and in maturation of the 3' terminus of the 16S rRNA.</text>
</comment>
<feature type="binding site" evidence="14">
    <location>
        <position position="178"/>
    </location>
    <ligand>
        <name>Zn(2+)</name>
        <dbReference type="ChEBI" id="CHEBI:29105"/>
        <note>catalytic</note>
    </ligand>
</feature>
<evidence type="ECO:0000313" key="21">
    <source>
        <dbReference type="Proteomes" id="UP000070080"/>
    </source>
</evidence>
<name>A0A133YHB6_9FIRM</name>
<evidence type="ECO:0000256" key="4">
    <source>
        <dbReference type="ARBA" id="ARBA00022552"/>
    </source>
</evidence>
<feature type="binding site" evidence="15">
    <location>
        <begin position="310"/>
        <end position="314"/>
    </location>
    <ligand>
        <name>GTP</name>
        <dbReference type="ChEBI" id="CHEBI:37565"/>
    </ligand>
</feature>
<evidence type="ECO:0000256" key="17">
    <source>
        <dbReference type="RuleBase" id="RU003761"/>
    </source>
</evidence>
<evidence type="ECO:0000256" key="1">
    <source>
        <dbReference type="ARBA" id="ARBA00007921"/>
    </source>
</evidence>
<dbReference type="RefSeq" id="WP_066712740.1">
    <property type="nucleotide sequence ID" value="NZ_CP118869.1"/>
</dbReference>
<dbReference type="InterPro" id="IPR004044">
    <property type="entry name" value="KH_dom_type_2"/>
</dbReference>
<dbReference type="GO" id="GO:0043024">
    <property type="term" value="F:ribosomal small subunit binding"/>
    <property type="evidence" value="ECO:0007669"/>
    <property type="project" value="TreeGrafter"/>
</dbReference>
<evidence type="ECO:0000256" key="15">
    <source>
        <dbReference type="HAMAP-Rule" id="MF_00367"/>
    </source>
</evidence>
<dbReference type="Gene3D" id="3.40.390.30">
    <property type="entry name" value="Metalloproteases ('zincins'), catalytic domain"/>
    <property type="match status" value="1"/>
</dbReference>
<keyword evidence="21" id="KW-1185">Reference proteome</keyword>
<dbReference type="CDD" id="cd22534">
    <property type="entry name" value="KH-II_Era"/>
    <property type="match status" value="1"/>
</dbReference>
<feature type="binding site" evidence="14">
    <location>
        <position position="182"/>
    </location>
    <ligand>
        <name>Zn(2+)</name>
        <dbReference type="ChEBI" id="CHEBI:29105"/>
        <note>catalytic</note>
    </ligand>
</feature>
<dbReference type="GO" id="GO:0005886">
    <property type="term" value="C:plasma membrane"/>
    <property type="evidence" value="ECO:0007669"/>
    <property type="project" value="UniProtKB-SubCell"/>
</dbReference>
<keyword evidence="8 14" id="KW-0255">Endonuclease</keyword>
<comment type="subunit">
    <text evidence="15">Monomer.</text>
</comment>
<feature type="binding site" evidence="15">
    <location>
        <begin position="373"/>
        <end position="376"/>
    </location>
    <ligand>
        <name>GTP</name>
        <dbReference type="ChEBI" id="CHEBI:37565"/>
    </ligand>
</feature>
<dbReference type="Gene3D" id="3.40.50.300">
    <property type="entry name" value="P-loop containing nucleotide triphosphate hydrolases"/>
    <property type="match status" value="1"/>
</dbReference>
<evidence type="ECO:0000256" key="3">
    <source>
        <dbReference type="ARBA" id="ARBA00022517"/>
    </source>
</evidence>
<dbReference type="GO" id="GO:0005525">
    <property type="term" value="F:GTP binding"/>
    <property type="evidence" value="ECO:0007669"/>
    <property type="project" value="UniProtKB-UniRule"/>
</dbReference>
<evidence type="ECO:0000256" key="7">
    <source>
        <dbReference type="ARBA" id="ARBA00022741"/>
    </source>
</evidence>
<dbReference type="Pfam" id="PF07650">
    <property type="entry name" value="KH_2"/>
    <property type="match status" value="1"/>
</dbReference>
<evidence type="ECO:0000256" key="10">
    <source>
        <dbReference type="ARBA" id="ARBA00022833"/>
    </source>
</evidence>
<dbReference type="EMBL" id="LSCV01000002">
    <property type="protein sequence ID" value="KXB42581.1"/>
    <property type="molecule type" value="Genomic_DNA"/>
</dbReference>
<proteinExistence type="inferred from homology"/>
<dbReference type="InterPro" id="IPR002036">
    <property type="entry name" value="YbeY"/>
</dbReference>
<evidence type="ECO:0000256" key="16">
    <source>
        <dbReference type="PROSITE-ProRule" id="PRU01050"/>
    </source>
</evidence>
<dbReference type="PANTHER" id="PTHR42698:SF1">
    <property type="entry name" value="GTPASE ERA, MITOCHONDRIAL"/>
    <property type="match status" value="1"/>
</dbReference>
<comment type="cofactor">
    <cofactor evidence="14">
        <name>Zn(2+)</name>
        <dbReference type="ChEBI" id="CHEBI:29105"/>
    </cofactor>
    <text evidence="14">Binds 1 zinc ion.</text>
</comment>
<accession>A0A133YHB6</accession>
<evidence type="ECO:0000259" key="19">
    <source>
        <dbReference type="PROSITE" id="PS51713"/>
    </source>
</evidence>
<feature type="region of interest" description="G4" evidence="16">
    <location>
        <begin position="373"/>
        <end position="376"/>
    </location>
</feature>
<feature type="domain" description="Era-type G" evidence="19">
    <location>
        <begin position="255"/>
        <end position="423"/>
    </location>
</feature>
<dbReference type="PROSITE" id="PS51713">
    <property type="entry name" value="G_ERA"/>
    <property type="match status" value="1"/>
</dbReference>
<dbReference type="NCBIfam" id="NF000908">
    <property type="entry name" value="PRK00089.1"/>
    <property type="match status" value="1"/>
</dbReference>
<dbReference type="GO" id="GO:0006364">
    <property type="term" value="P:rRNA processing"/>
    <property type="evidence" value="ECO:0007669"/>
    <property type="project" value="UniProtKB-UniRule"/>
</dbReference>
<dbReference type="InterPro" id="IPR027417">
    <property type="entry name" value="P-loop_NTPase"/>
</dbReference>
<keyword evidence="6 14" id="KW-0479">Metal-binding</keyword>
<dbReference type="GO" id="GO:0005829">
    <property type="term" value="C:cytosol"/>
    <property type="evidence" value="ECO:0007669"/>
    <property type="project" value="TreeGrafter"/>
</dbReference>
<dbReference type="STRING" id="1497955.HMPREF1872_00269"/>
<keyword evidence="12 15" id="KW-0342">GTP-binding</keyword>
<keyword evidence="15" id="KW-1003">Cell membrane</keyword>
<evidence type="ECO:0000256" key="9">
    <source>
        <dbReference type="ARBA" id="ARBA00022801"/>
    </source>
</evidence>
<keyword evidence="4 14" id="KW-0698">rRNA processing</keyword>
<keyword evidence="7 15" id="KW-0547">Nucleotide-binding</keyword>
<protein>
    <recommendedName>
        <fullName evidence="14 15">Multifunctional fusion protein</fullName>
    </recommendedName>
    <domain>
        <recommendedName>
            <fullName evidence="14">Endoribonuclease YbeY</fullName>
            <ecNumber evidence="14">3.1.-.-</ecNumber>
        </recommendedName>
    </domain>
    <domain>
        <recommendedName>
            <fullName evidence="15">GTPase Era</fullName>
        </recommendedName>
    </domain>
</protein>
<dbReference type="AlphaFoldDB" id="A0A133YHB6"/>
<dbReference type="Proteomes" id="UP000070080">
    <property type="component" value="Unassembled WGS sequence"/>
</dbReference>
<dbReference type="GO" id="GO:0000028">
    <property type="term" value="P:ribosomal small subunit assembly"/>
    <property type="evidence" value="ECO:0007669"/>
    <property type="project" value="TreeGrafter"/>
</dbReference>
<feature type="region of interest" description="G1" evidence="16">
    <location>
        <begin position="263"/>
        <end position="270"/>
    </location>
</feature>
<evidence type="ECO:0000256" key="13">
    <source>
        <dbReference type="ARBA" id="ARBA00023136"/>
    </source>
</evidence>
<dbReference type="PANTHER" id="PTHR42698">
    <property type="entry name" value="GTPASE ERA"/>
    <property type="match status" value="1"/>
</dbReference>
<dbReference type="InterPro" id="IPR030388">
    <property type="entry name" value="G_ERA_dom"/>
</dbReference>
<dbReference type="InterPro" id="IPR005662">
    <property type="entry name" value="GTPase_Era-like"/>
</dbReference>
<keyword evidence="10 14" id="KW-0862">Zinc</keyword>
<evidence type="ECO:0000256" key="5">
    <source>
        <dbReference type="ARBA" id="ARBA00022722"/>
    </source>
</evidence>
<evidence type="ECO:0000256" key="11">
    <source>
        <dbReference type="ARBA" id="ARBA00022884"/>
    </source>
</evidence>
<evidence type="ECO:0000256" key="8">
    <source>
        <dbReference type="ARBA" id="ARBA00022759"/>
    </source>
</evidence>
<dbReference type="HAMAP" id="MF_00367">
    <property type="entry name" value="GTPase_Era"/>
    <property type="match status" value="1"/>
</dbReference>
<gene>
    <name evidence="15" type="primary">era</name>
    <name evidence="14" type="synonym">ybeY</name>
    <name evidence="20" type="ORF">HMPREF1872_00269</name>
</gene>
<dbReference type="NCBIfam" id="TIGR00231">
    <property type="entry name" value="small_GTP"/>
    <property type="match status" value="1"/>
</dbReference>
<dbReference type="CDD" id="cd04163">
    <property type="entry name" value="Era"/>
    <property type="match status" value="1"/>
</dbReference>
<dbReference type="Gene3D" id="3.30.300.20">
    <property type="match status" value="1"/>
</dbReference>
<evidence type="ECO:0000256" key="6">
    <source>
        <dbReference type="ARBA" id="ARBA00022723"/>
    </source>
</evidence>
<evidence type="ECO:0000313" key="20">
    <source>
        <dbReference type="EMBL" id="KXB42581.1"/>
    </source>
</evidence>
<dbReference type="GO" id="GO:0008270">
    <property type="term" value="F:zinc ion binding"/>
    <property type="evidence" value="ECO:0007669"/>
    <property type="project" value="UniProtKB-UniRule"/>
</dbReference>